<dbReference type="CDD" id="cd00684">
    <property type="entry name" value="Terpene_cyclase_plant_C1"/>
    <property type="match status" value="1"/>
</dbReference>
<keyword evidence="8" id="KW-1185">Reference proteome</keyword>
<gene>
    <name evidence="6" type="ORF">PVAP13_2KG086332</name>
    <name evidence="7" type="ORF">PVAP13_2KG086400</name>
</gene>
<dbReference type="InterPro" id="IPR034741">
    <property type="entry name" value="Terpene_cyclase-like_1_C"/>
</dbReference>
<dbReference type="Pfam" id="PF03936">
    <property type="entry name" value="Terpene_synth_C"/>
    <property type="match status" value="1"/>
</dbReference>
<dbReference type="OrthoDB" id="1877784at2759"/>
<comment type="cofactor">
    <cofactor evidence="1">
        <name>Mn(2+)</name>
        <dbReference type="ChEBI" id="CHEBI:29035"/>
    </cofactor>
</comment>
<reference evidence="7" key="1">
    <citation type="submission" date="2020-05" db="EMBL/GenBank/DDBJ databases">
        <title>WGS assembly of Panicum virgatum.</title>
        <authorList>
            <person name="Lovell J.T."/>
            <person name="Jenkins J."/>
            <person name="Shu S."/>
            <person name="Juenger T.E."/>
            <person name="Schmutz J."/>
        </authorList>
    </citation>
    <scope>NUCLEOTIDE SEQUENCE</scope>
    <source>
        <strain evidence="7">AP13</strain>
    </source>
</reference>
<dbReference type="SUPFAM" id="SSF48239">
    <property type="entry name" value="Terpenoid cyclases/Protein prenyltransferases"/>
    <property type="match status" value="1"/>
</dbReference>
<evidence type="ECO:0000313" key="7">
    <source>
        <dbReference type="EMBL" id="KAG2640338.1"/>
    </source>
</evidence>
<evidence type="ECO:0000259" key="4">
    <source>
        <dbReference type="Pfam" id="PF01397"/>
    </source>
</evidence>
<keyword evidence="3" id="KW-0479">Metal-binding</keyword>
<dbReference type="InterPro" id="IPR008949">
    <property type="entry name" value="Isoprenoid_synthase_dom_sf"/>
</dbReference>
<dbReference type="SFLD" id="SFLDG01019">
    <property type="entry name" value="Terpene_Cyclase_Like_1_C_Termi"/>
    <property type="match status" value="1"/>
</dbReference>
<dbReference type="Pfam" id="PF01397">
    <property type="entry name" value="Terpene_synth"/>
    <property type="match status" value="1"/>
</dbReference>
<evidence type="ECO:0000313" key="6">
    <source>
        <dbReference type="EMBL" id="KAG2640333.1"/>
    </source>
</evidence>
<protein>
    <submittedName>
        <fullName evidence="7">Uncharacterized protein</fullName>
    </submittedName>
</protein>
<feature type="domain" description="Terpene synthase N-terminal" evidence="4">
    <location>
        <begin position="25"/>
        <end position="196"/>
    </location>
</feature>
<dbReference type="Proteomes" id="UP000823388">
    <property type="component" value="Chromosome 2K"/>
</dbReference>
<dbReference type="Gene3D" id="1.10.600.10">
    <property type="entry name" value="Farnesyl Diphosphate Synthase"/>
    <property type="match status" value="1"/>
</dbReference>
<dbReference type="SUPFAM" id="SSF48576">
    <property type="entry name" value="Terpenoid synthases"/>
    <property type="match status" value="1"/>
</dbReference>
<dbReference type="InterPro" id="IPR005630">
    <property type="entry name" value="Terpene_synthase_metal-bd"/>
</dbReference>
<dbReference type="SFLD" id="SFLDS00005">
    <property type="entry name" value="Isoprenoid_Synthase_Type_I"/>
    <property type="match status" value="1"/>
</dbReference>
<evidence type="ECO:0000259" key="5">
    <source>
        <dbReference type="Pfam" id="PF03936"/>
    </source>
</evidence>
<dbReference type="PANTHER" id="PTHR31225:SF238">
    <property type="entry name" value="TERPENE SYNTHASE METAL-BINDING DOMAIN-CONTAINING PROTEIN"/>
    <property type="match status" value="1"/>
</dbReference>
<dbReference type="GO" id="GO:0010333">
    <property type="term" value="F:terpene synthase activity"/>
    <property type="evidence" value="ECO:0007669"/>
    <property type="project" value="InterPro"/>
</dbReference>
<comment type="caution">
    <text evidence="7">The sequence shown here is derived from an EMBL/GenBank/DDBJ whole genome shotgun (WGS) entry which is preliminary data.</text>
</comment>
<comment type="cofactor">
    <cofactor evidence="2">
        <name>Mg(2+)</name>
        <dbReference type="ChEBI" id="CHEBI:18420"/>
    </cofactor>
</comment>
<sequence>MASPMITLAPQSQCNQFREYSPSPWGDFFLNHATCTPSQLLTMKERAQVKEENVRRIILESFASSDLAQKLELVDTLQRIGVDYHYKKEINDLLYSIYNDEDGGSDDLYVTSLRFYLLRKHGYTVSADVFEKFRDKQGNISSDDVSCLLMLYDAAHVRTHGEEILDDMITFNKSRLQSLTMKNLEPELAEEVRCTLETPRFRRVERVEARLYISVYEKKAVHDGTILEFAKLDYNILQAIYCDELKELTIWWKDLHSKTDLSFARDRMVEIHFWILGTIYEPYYSYSRIVVTKFTLLASLLDDLYDNYCCTTEESTIFNTAIERWDEQTTEEFPAHLKPLLIGILDTTNKIEEELKLQKNRHAEVVKKLVICTAKFYHAEVNWRDEHYVPATVDEHLEKSLRSSVCMQIIIGVLISLRDCREDDVNWAFTFPKLIRGVSVVGRVGNDIVSDEREQASEHVVSTVQTCMKQYGITAEQANEKLRVIIEEAWMDIVQEYLDQKRPREFLEKSVDVARTMDFFYKRDDAYTLPLSIKDTITLMYVNPCEL</sequence>
<evidence type="ECO:0000313" key="8">
    <source>
        <dbReference type="Proteomes" id="UP000823388"/>
    </source>
</evidence>
<dbReference type="GO" id="GO:0016102">
    <property type="term" value="P:diterpenoid biosynthetic process"/>
    <property type="evidence" value="ECO:0007669"/>
    <property type="project" value="InterPro"/>
</dbReference>
<dbReference type="EMBL" id="CM029039">
    <property type="protein sequence ID" value="KAG2640338.1"/>
    <property type="molecule type" value="Genomic_DNA"/>
</dbReference>
<dbReference type="InterPro" id="IPR001906">
    <property type="entry name" value="Terpene_synth_N"/>
</dbReference>
<evidence type="ECO:0000256" key="3">
    <source>
        <dbReference type="ARBA" id="ARBA00022723"/>
    </source>
</evidence>
<accession>A0A8T0VYY6</accession>
<proteinExistence type="predicted"/>
<dbReference type="FunFam" id="1.50.10.130:FF:000001">
    <property type="entry name" value="Isoprene synthase, chloroplastic"/>
    <property type="match status" value="1"/>
</dbReference>
<dbReference type="EMBL" id="CM029039">
    <property type="protein sequence ID" value="KAG2640333.1"/>
    <property type="molecule type" value="Genomic_DNA"/>
</dbReference>
<organism evidence="7 8">
    <name type="scientific">Panicum virgatum</name>
    <name type="common">Blackwell switchgrass</name>
    <dbReference type="NCBI Taxonomy" id="38727"/>
    <lineage>
        <taxon>Eukaryota</taxon>
        <taxon>Viridiplantae</taxon>
        <taxon>Streptophyta</taxon>
        <taxon>Embryophyta</taxon>
        <taxon>Tracheophyta</taxon>
        <taxon>Spermatophyta</taxon>
        <taxon>Magnoliopsida</taxon>
        <taxon>Liliopsida</taxon>
        <taxon>Poales</taxon>
        <taxon>Poaceae</taxon>
        <taxon>PACMAD clade</taxon>
        <taxon>Panicoideae</taxon>
        <taxon>Panicodae</taxon>
        <taxon>Paniceae</taxon>
        <taxon>Panicinae</taxon>
        <taxon>Panicum</taxon>
        <taxon>Panicum sect. Hiantes</taxon>
    </lineage>
</organism>
<dbReference type="Gene3D" id="1.50.10.130">
    <property type="entry name" value="Terpene synthase, N-terminal domain"/>
    <property type="match status" value="1"/>
</dbReference>
<dbReference type="AlphaFoldDB" id="A0A8T0VYY6"/>
<dbReference type="InterPro" id="IPR036965">
    <property type="entry name" value="Terpene_synth_N_sf"/>
</dbReference>
<evidence type="ECO:0000256" key="1">
    <source>
        <dbReference type="ARBA" id="ARBA00001936"/>
    </source>
</evidence>
<dbReference type="PANTHER" id="PTHR31225">
    <property type="entry name" value="OS04G0344100 PROTEIN-RELATED"/>
    <property type="match status" value="1"/>
</dbReference>
<name>A0A8T0VYY6_PANVG</name>
<evidence type="ECO:0000256" key="2">
    <source>
        <dbReference type="ARBA" id="ARBA00001946"/>
    </source>
</evidence>
<dbReference type="InterPro" id="IPR044814">
    <property type="entry name" value="Terpene_cyclase_plant_C1"/>
</dbReference>
<dbReference type="InterPro" id="IPR008930">
    <property type="entry name" value="Terpenoid_cyclase/PrenylTrfase"/>
</dbReference>
<dbReference type="GO" id="GO:0000287">
    <property type="term" value="F:magnesium ion binding"/>
    <property type="evidence" value="ECO:0007669"/>
    <property type="project" value="InterPro"/>
</dbReference>
<dbReference type="InterPro" id="IPR050148">
    <property type="entry name" value="Terpene_synthase-like"/>
</dbReference>
<feature type="domain" description="Terpene synthase metal-binding" evidence="5">
    <location>
        <begin position="253"/>
        <end position="492"/>
    </location>
</feature>